<dbReference type="InterPro" id="IPR003439">
    <property type="entry name" value="ABC_transporter-like_ATP-bd"/>
</dbReference>
<feature type="domain" description="AAA+ ATPase" evidence="5">
    <location>
        <begin position="40"/>
        <end position="136"/>
    </location>
</feature>
<evidence type="ECO:0000256" key="3">
    <source>
        <dbReference type="ARBA" id="ARBA00022741"/>
    </source>
</evidence>
<dbReference type="InterPro" id="IPR050319">
    <property type="entry name" value="ABC_transp_ATP-bind"/>
</dbReference>
<feature type="non-terminal residue" evidence="6">
    <location>
        <position position="140"/>
    </location>
</feature>
<dbReference type="GO" id="GO:0016887">
    <property type="term" value="F:ATP hydrolysis activity"/>
    <property type="evidence" value="ECO:0007669"/>
    <property type="project" value="InterPro"/>
</dbReference>
<reference evidence="6" key="1">
    <citation type="submission" date="2018-05" db="EMBL/GenBank/DDBJ databases">
        <authorList>
            <person name="Lanie J.A."/>
            <person name="Ng W.-L."/>
            <person name="Kazmierczak K.M."/>
            <person name="Andrzejewski T.M."/>
            <person name="Davidsen T.M."/>
            <person name="Wayne K.J."/>
            <person name="Tettelin H."/>
            <person name="Glass J.I."/>
            <person name="Rusch D."/>
            <person name="Podicherti R."/>
            <person name="Tsui H.-C.T."/>
            <person name="Winkler M.E."/>
        </authorList>
    </citation>
    <scope>NUCLEOTIDE SEQUENCE</scope>
</reference>
<feature type="non-terminal residue" evidence="6">
    <location>
        <position position="1"/>
    </location>
</feature>
<dbReference type="EMBL" id="UINC01120835">
    <property type="protein sequence ID" value="SVC95566.1"/>
    <property type="molecule type" value="Genomic_DNA"/>
</dbReference>
<accession>A0A382RD22</accession>
<dbReference type="InterPro" id="IPR027417">
    <property type="entry name" value="P-loop_NTPase"/>
</dbReference>
<keyword evidence="4" id="KW-0067">ATP-binding</keyword>
<dbReference type="PANTHER" id="PTHR43776">
    <property type="entry name" value="TRANSPORT ATP-BINDING PROTEIN"/>
    <property type="match status" value="1"/>
</dbReference>
<dbReference type="Gene3D" id="3.40.50.300">
    <property type="entry name" value="P-loop containing nucleotide triphosphate hydrolases"/>
    <property type="match status" value="1"/>
</dbReference>
<evidence type="ECO:0000313" key="6">
    <source>
        <dbReference type="EMBL" id="SVC95566.1"/>
    </source>
</evidence>
<dbReference type="SUPFAM" id="SSF52540">
    <property type="entry name" value="P-loop containing nucleoside triphosphate hydrolases"/>
    <property type="match status" value="1"/>
</dbReference>
<dbReference type="PANTHER" id="PTHR43776:SF7">
    <property type="entry name" value="D,D-DIPEPTIDE TRANSPORT ATP-BINDING PROTEIN DDPF-RELATED"/>
    <property type="match status" value="1"/>
</dbReference>
<dbReference type="SMART" id="SM00382">
    <property type="entry name" value="AAA"/>
    <property type="match status" value="1"/>
</dbReference>
<comment type="similarity">
    <text evidence="1">Belongs to the ABC transporter superfamily.</text>
</comment>
<evidence type="ECO:0000256" key="2">
    <source>
        <dbReference type="ARBA" id="ARBA00022448"/>
    </source>
</evidence>
<evidence type="ECO:0000259" key="5">
    <source>
        <dbReference type="SMART" id="SM00382"/>
    </source>
</evidence>
<gene>
    <name evidence="6" type="ORF">METZ01_LOCUS348420</name>
</gene>
<evidence type="ECO:0000256" key="1">
    <source>
        <dbReference type="ARBA" id="ARBA00005417"/>
    </source>
</evidence>
<name>A0A382RD22_9ZZZZ</name>
<dbReference type="GO" id="GO:0005524">
    <property type="term" value="F:ATP binding"/>
    <property type="evidence" value="ECO:0007669"/>
    <property type="project" value="UniProtKB-KW"/>
</dbReference>
<protein>
    <recommendedName>
        <fullName evidence="5">AAA+ ATPase domain-containing protein</fullName>
    </recommendedName>
</protein>
<organism evidence="6">
    <name type="scientific">marine metagenome</name>
    <dbReference type="NCBI Taxonomy" id="408172"/>
    <lineage>
        <taxon>unclassified sequences</taxon>
        <taxon>metagenomes</taxon>
        <taxon>ecological metagenomes</taxon>
    </lineage>
</organism>
<proteinExistence type="inferred from homology"/>
<evidence type="ECO:0000256" key="4">
    <source>
        <dbReference type="ARBA" id="ARBA00022840"/>
    </source>
</evidence>
<dbReference type="AlphaFoldDB" id="A0A382RD22"/>
<dbReference type="InterPro" id="IPR003593">
    <property type="entry name" value="AAA+_ATPase"/>
</dbReference>
<keyword evidence="2" id="KW-0813">Transport</keyword>
<sequence>VEPIVETRSLTKHFPVRRGVWGKPTAQVRAVEGVSLKILPGETLGIVGESGCGKTTLGRLILRLLDATSGEVYFKGRNLGGLEARELRSLRRKMQIVFQDPYSSLNPRMRVGTLIGEGLKIHGMARGRQVEGRVEELLAM</sequence>
<dbReference type="GO" id="GO:0055085">
    <property type="term" value="P:transmembrane transport"/>
    <property type="evidence" value="ECO:0007669"/>
    <property type="project" value="UniProtKB-ARBA"/>
</dbReference>
<keyword evidence="3" id="KW-0547">Nucleotide-binding</keyword>
<dbReference type="Pfam" id="PF00005">
    <property type="entry name" value="ABC_tran"/>
    <property type="match status" value="1"/>
</dbReference>